<dbReference type="EC" id="4.2.1.96" evidence="3"/>
<evidence type="ECO:0000313" key="6">
    <source>
        <dbReference type="EMBL" id="KAK7032910.1"/>
    </source>
</evidence>
<feature type="region of interest" description="Disordered" evidence="5">
    <location>
        <begin position="192"/>
        <end position="221"/>
    </location>
</feature>
<name>A0AAW0C0P6_9AGAR</name>
<dbReference type="Pfam" id="PF01329">
    <property type="entry name" value="Pterin_4a"/>
    <property type="match status" value="1"/>
</dbReference>
<evidence type="ECO:0000256" key="2">
    <source>
        <dbReference type="ARBA" id="ARBA00006472"/>
    </source>
</evidence>
<evidence type="ECO:0000256" key="3">
    <source>
        <dbReference type="ARBA" id="ARBA00013252"/>
    </source>
</evidence>
<evidence type="ECO:0000256" key="1">
    <source>
        <dbReference type="ARBA" id="ARBA00001554"/>
    </source>
</evidence>
<reference evidence="6 7" key="1">
    <citation type="journal article" date="2024" name="J Genomics">
        <title>Draft genome sequencing and assembly of Favolaschia claudopus CIRM-BRFM 2984 isolated from oak limbs.</title>
        <authorList>
            <person name="Navarro D."/>
            <person name="Drula E."/>
            <person name="Chaduli D."/>
            <person name="Cazenave R."/>
            <person name="Ahrendt S."/>
            <person name="Wang J."/>
            <person name="Lipzen A."/>
            <person name="Daum C."/>
            <person name="Barry K."/>
            <person name="Grigoriev I.V."/>
            <person name="Favel A."/>
            <person name="Rosso M.N."/>
            <person name="Martin F."/>
        </authorList>
    </citation>
    <scope>NUCLEOTIDE SEQUENCE [LARGE SCALE GENOMIC DNA]</scope>
    <source>
        <strain evidence="6 7">CIRM-BRFM 2984</strain>
    </source>
</reference>
<gene>
    <name evidence="6" type="ORF">R3P38DRAFT_2919680</name>
</gene>
<keyword evidence="7" id="KW-1185">Reference proteome</keyword>
<dbReference type="EMBL" id="JAWWNJ010000023">
    <property type="protein sequence ID" value="KAK7032910.1"/>
    <property type="molecule type" value="Genomic_DNA"/>
</dbReference>
<dbReference type="InterPro" id="IPR001533">
    <property type="entry name" value="Pterin_deHydtase"/>
</dbReference>
<proteinExistence type="inferred from homology"/>
<dbReference type="Proteomes" id="UP001362999">
    <property type="component" value="Unassembled WGS sequence"/>
</dbReference>
<dbReference type="InterPro" id="IPR036428">
    <property type="entry name" value="PCD_sf"/>
</dbReference>
<comment type="catalytic activity">
    <reaction evidence="1">
        <text>(4aS,6R)-4a-hydroxy-L-erythro-5,6,7,8-tetrahydrobiopterin = (6R)-L-erythro-6,7-dihydrobiopterin + H2O</text>
        <dbReference type="Rhea" id="RHEA:11920"/>
        <dbReference type="ChEBI" id="CHEBI:15377"/>
        <dbReference type="ChEBI" id="CHEBI:15642"/>
        <dbReference type="ChEBI" id="CHEBI:43120"/>
        <dbReference type="EC" id="4.2.1.96"/>
    </reaction>
</comment>
<organism evidence="6 7">
    <name type="scientific">Favolaschia claudopus</name>
    <dbReference type="NCBI Taxonomy" id="2862362"/>
    <lineage>
        <taxon>Eukaryota</taxon>
        <taxon>Fungi</taxon>
        <taxon>Dikarya</taxon>
        <taxon>Basidiomycota</taxon>
        <taxon>Agaricomycotina</taxon>
        <taxon>Agaricomycetes</taxon>
        <taxon>Agaricomycetidae</taxon>
        <taxon>Agaricales</taxon>
        <taxon>Marasmiineae</taxon>
        <taxon>Mycenaceae</taxon>
        <taxon>Favolaschia</taxon>
    </lineage>
</organism>
<comment type="caution">
    <text evidence="6">The sequence shown here is derived from an EMBL/GenBank/DDBJ whole genome shotgun (WGS) entry which is preliminary data.</text>
</comment>
<evidence type="ECO:0000313" key="7">
    <source>
        <dbReference type="Proteomes" id="UP001362999"/>
    </source>
</evidence>
<dbReference type="Gene3D" id="3.30.1360.20">
    <property type="entry name" value="Transcriptional coactivator/pterin dehydratase"/>
    <property type="match status" value="1"/>
</dbReference>
<dbReference type="AlphaFoldDB" id="A0AAW0C0P6"/>
<dbReference type="GO" id="GO:0006729">
    <property type="term" value="P:tetrahydrobiopterin biosynthetic process"/>
    <property type="evidence" value="ECO:0007669"/>
    <property type="project" value="InterPro"/>
</dbReference>
<feature type="compositionally biased region" description="Polar residues" evidence="5">
    <location>
        <begin position="192"/>
        <end position="207"/>
    </location>
</feature>
<dbReference type="GO" id="GO:0008124">
    <property type="term" value="F:4-alpha-hydroxytetrahydrobiopterin dehydratase activity"/>
    <property type="evidence" value="ECO:0007669"/>
    <property type="project" value="UniProtKB-EC"/>
</dbReference>
<dbReference type="SUPFAM" id="SSF55248">
    <property type="entry name" value="PCD-like"/>
    <property type="match status" value="1"/>
</dbReference>
<protein>
    <recommendedName>
        <fullName evidence="3">4a-hydroxytetrahydrobiopterin dehydratase</fullName>
        <ecNumber evidence="3">4.2.1.96</ecNumber>
    </recommendedName>
</protein>
<evidence type="ECO:0000256" key="5">
    <source>
        <dbReference type="SAM" id="MobiDB-lite"/>
    </source>
</evidence>
<evidence type="ECO:0000256" key="4">
    <source>
        <dbReference type="ARBA" id="ARBA00023239"/>
    </source>
</evidence>
<keyword evidence="4" id="KW-0456">Lyase</keyword>
<comment type="similarity">
    <text evidence="2">Belongs to the pterin-4-alpha-carbinolamine dehydratase family.</text>
</comment>
<accession>A0AAW0C0P6</accession>
<sequence>MFTLRYSRRLRAVEGRRLFSDVLFPVPPRAKGWPTPWITEADAAEYLFPLYSQGWYITAVSSDLPTVKTAGLACRFTFESCSPAATFIKEVLTLTETEKHHPSWLKLMNSGENASVQICSTTHSALRPEWNSSDTPESRVLQGITLRDLRFAALVSSLPSNTFKPGVEIGPSRTRPTWEELCATLQFWATPSPSKDSAKGVQQSTSSDEIRGPQKKNTSTCPACGGPHILNACPTRHTISPPPCPICSGSHWRIDCPVTKAARRSNKTISQIKSSIVRSDNPPQNPCPNCGGDHWKEDCRVPQAPSQLLDELKLSVPNVDPFAPSTETSSK</sequence>